<evidence type="ECO:0000259" key="1">
    <source>
        <dbReference type="Pfam" id="PF13460"/>
    </source>
</evidence>
<reference evidence="3" key="1">
    <citation type="submission" date="2020-07" db="EMBL/GenBank/DDBJ databases">
        <authorList>
            <person name="Partida-Martinez L."/>
            <person name="Huntemann M."/>
            <person name="Clum A."/>
            <person name="Wang J."/>
            <person name="Palaniappan K."/>
            <person name="Ritter S."/>
            <person name="Chen I.-M."/>
            <person name="Stamatis D."/>
            <person name="Reddy T."/>
            <person name="O'Malley R."/>
            <person name="Daum C."/>
            <person name="Shapiro N."/>
            <person name="Ivanova N."/>
            <person name="Kyrpides N."/>
            <person name="Woyke T."/>
        </authorList>
    </citation>
    <scope>NUCLEOTIDE SEQUENCE [LARGE SCALE GENOMIC DNA]</scope>
    <source>
        <strain evidence="3">AT2.8</strain>
    </source>
</reference>
<organism evidence="2 3">
    <name type="scientific">Neobacillus niacini</name>
    <dbReference type="NCBI Taxonomy" id="86668"/>
    <lineage>
        <taxon>Bacteria</taxon>
        <taxon>Bacillati</taxon>
        <taxon>Bacillota</taxon>
        <taxon>Bacilli</taxon>
        <taxon>Bacillales</taxon>
        <taxon>Bacillaceae</taxon>
        <taxon>Neobacillus</taxon>
    </lineage>
</organism>
<accession>A0A852TNA9</accession>
<gene>
    <name evidence="2" type="ORF">F4694_006003</name>
</gene>
<dbReference type="InterPro" id="IPR036291">
    <property type="entry name" value="NAD(P)-bd_dom_sf"/>
</dbReference>
<dbReference type="Pfam" id="PF13460">
    <property type="entry name" value="NAD_binding_10"/>
    <property type="match status" value="1"/>
</dbReference>
<name>A0A852TNA9_9BACI</name>
<comment type="caution">
    <text evidence="2">The sequence shown here is derived from an EMBL/GenBank/DDBJ whole genome shotgun (WGS) entry which is preliminary data.</text>
</comment>
<dbReference type="InterPro" id="IPR016040">
    <property type="entry name" value="NAD(P)-bd_dom"/>
</dbReference>
<proteinExistence type="predicted"/>
<dbReference type="SUPFAM" id="SSF51735">
    <property type="entry name" value="NAD(P)-binding Rossmann-fold domains"/>
    <property type="match status" value="1"/>
</dbReference>
<protein>
    <submittedName>
        <fullName evidence="2">Uncharacterized protein YbjT (DUF2867 family)</fullName>
    </submittedName>
</protein>
<reference evidence="3" key="2">
    <citation type="submission" date="2020-08" db="EMBL/GenBank/DDBJ databases">
        <title>The Agave Microbiome: Exploring the role of microbial communities in plant adaptations to desert environments.</title>
        <authorList>
            <person name="Partida-Martinez L.P."/>
        </authorList>
    </citation>
    <scope>NUCLEOTIDE SEQUENCE [LARGE SCALE GENOMIC DNA]</scope>
    <source>
        <strain evidence="3">AT2.8</strain>
    </source>
</reference>
<dbReference type="Gene3D" id="3.40.50.720">
    <property type="entry name" value="NAD(P)-binding Rossmann-like Domain"/>
    <property type="match status" value="1"/>
</dbReference>
<dbReference type="AlphaFoldDB" id="A0A852TNA9"/>
<dbReference type="EMBL" id="JACCBX010000019">
    <property type="protein sequence ID" value="NYE09146.1"/>
    <property type="molecule type" value="Genomic_DNA"/>
</dbReference>
<dbReference type="Proteomes" id="UP000548423">
    <property type="component" value="Unassembled WGS sequence"/>
</dbReference>
<evidence type="ECO:0000313" key="3">
    <source>
        <dbReference type="Proteomes" id="UP000548423"/>
    </source>
</evidence>
<evidence type="ECO:0000313" key="2">
    <source>
        <dbReference type="EMBL" id="NYE09146.1"/>
    </source>
</evidence>
<feature type="domain" description="NAD(P)-binding" evidence="1">
    <location>
        <begin position="7"/>
        <end position="48"/>
    </location>
</feature>
<sequence>MNVLVVGANGQVGKLLVNMLRDSQEHTVKAMVRKEEQAEAFRKMEVEVAVPV</sequence>